<evidence type="ECO:0008006" key="4">
    <source>
        <dbReference type="Google" id="ProtNLM"/>
    </source>
</evidence>
<organism evidence="2 3">
    <name type="scientific">Pelomonas margarita</name>
    <dbReference type="NCBI Taxonomy" id="3299031"/>
    <lineage>
        <taxon>Bacteria</taxon>
        <taxon>Pseudomonadati</taxon>
        <taxon>Pseudomonadota</taxon>
        <taxon>Betaproteobacteria</taxon>
        <taxon>Burkholderiales</taxon>
        <taxon>Sphaerotilaceae</taxon>
        <taxon>Roseateles</taxon>
    </lineage>
</organism>
<evidence type="ECO:0000256" key="1">
    <source>
        <dbReference type="SAM" id="SignalP"/>
    </source>
</evidence>
<feature type="chain" id="PRO_5046402066" description="DUF4402 domain-containing protein" evidence="1">
    <location>
        <begin position="25"/>
        <end position="241"/>
    </location>
</feature>
<feature type="signal peptide" evidence="1">
    <location>
        <begin position="1"/>
        <end position="24"/>
    </location>
</feature>
<comment type="caution">
    <text evidence="2">The sequence shown here is derived from an EMBL/GenBank/DDBJ whole genome shotgun (WGS) entry which is preliminary data.</text>
</comment>
<keyword evidence="1" id="KW-0732">Signal</keyword>
<keyword evidence="3" id="KW-1185">Reference proteome</keyword>
<evidence type="ECO:0000313" key="2">
    <source>
        <dbReference type="EMBL" id="MFG6443250.1"/>
    </source>
</evidence>
<accession>A0ABW7FPJ2</accession>
<reference evidence="2 3" key="1">
    <citation type="submission" date="2024-08" db="EMBL/GenBank/DDBJ databases">
        <authorList>
            <person name="Lu H."/>
        </authorList>
    </citation>
    <scope>NUCLEOTIDE SEQUENCE [LARGE SCALE GENOMIC DNA]</scope>
    <source>
        <strain evidence="2 3">LKC17W</strain>
    </source>
</reference>
<evidence type="ECO:0000313" key="3">
    <source>
        <dbReference type="Proteomes" id="UP001606301"/>
    </source>
</evidence>
<dbReference type="Proteomes" id="UP001606301">
    <property type="component" value="Unassembled WGS sequence"/>
</dbReference>
<sequence length="241" mass="25371">MQTPHLLVAVATALASLMATSVQAQTAIYPSVNPINITVPGAYKLMGNISVAVGKVGLTVTVDNVTIDLNGHTITGSTRRCEQTQSAFEQTCTLAFTANENIPGIAGRDNLVVRNGSVQGFGIGVQFTGGGRAESLTLRHNQVGLSQRLAYPTTVSGMGGLQVSEVTAEFNQWGMQLSSAMVDRALVKSNQYGITAINGAFPVLVRNSFIVGSEVGLQFGIVDPSTRFTGNLYPTRSTVSF</sequence>
<proteinExistence type="predicted"/>
<protein>
    <recommendedName>
        <fullName evidence="4">DUF4402 domain-containing protein</fullName>
    </recommendedName>
</protein>
<name>A0ABW7FPJ2_9BURK</name>
<dbReference type="EMBL" id="JBIGHW010000018">
    <property type="protein sequence ID" value="MFG6443250.1"/>
    <property type="molecule type" value="Genomic_DNA"/>
</dbReference>
<dbReference type="RefSeq" id="WP_394401582.1">
    <property type="nucleotide sequence ID" value="NZ_JBIGHW010000018.1"/>
</dbReference>
<gene>
    <name evidence="2" type="ORF">ACG0Z3_21370</name>
</gene>